<proteinExistence type="predicted"/>
<dbReference type="AlphaFoldDB" id="A0A226QP01"/>
<name>A0A226QP01_9BACL</name>
<sequence length="263" mass="31172">MLAHRLAEIHSNFGIYSESQINGNVDFHIVSDLKQVPELNYLVDFYEAYFQHYKKAMDPSRNYWSFKRDNIARSVDLPFIGRKVVERGKAEYIFVFKGSLQKEEKLSMTVLSCFWIFEDVQPYQSFFDRYWPNTKNYDPLVRNLGITRDIAERSYVTDFARVANHRGIRDMKKCKELLMDEIHLLNPQLVILVGSEPRDAFSHELRLHPEKYMSVPFSLKGVPKKTQIEGPLLYKQLRERLYLLNKEKAQFLSHHADDRDDRN</sequence>
<evidence type="ECO:0000313" key="2">
    <source>
        <dbReference type="Proteomes" id="UP000198394"/>
    </source>
</evidence>
<dbReference type="Proteomes" id="UP000198394">
    <property type="component" value="Unassembled WGS sequence"/>
</dbReference>
<organism evidence="1 2">
    <name type="scientific">Parageobacillus galactosidasius</name>
    <dbReference type="NCBI Taxonomy" id="883812"/>
    <lineage>
        <taxon>Bacteria</taxon>
        <taxon>Bacillati</taxon>
        <taxon>Bacillota</taxon>
        <taxon>Bacilli</taxon>
        <taxon>Bacillales</taxon>
        <taxon>Anoxybacillaceae</taxon>
        <taxon>Parageobacillus</taxon>
    </lineage>
</organism>
<evidence type="ECO:0008006" key="3">
    <source>
        <dbReference type="Google" id="ProtNLM"/>
    </source>
</evidence>
<accession>A0A226QP01</accession>
<dbReference type="EMBL" id="NDYL01000002">
    <property type="protein sequence ID" value="OXB93129.1"/>
    <property type="molecule type" value="Genomic_DNA"/>
</dbReference>
<keyword evidence="2" id="KW-1185">Reference proteome</keyword>
<comment type="caution">
    <text evidence="1">The sequence shown here is derived from an EMBL/GenBank/DDBJ whole genome shotgun (WGS) entry which is preliminary data.</text>
</comment>
<evidence type="ECO:0000313" key="1">
    <source>
        <dbReference type="EMBL" id="OXB93129.1"/>
    </source>
</evidence>
<gene>
    <name evidence="1" type="ORF">B9L23_18705</name>
</gene>
<protein>
    <recommendedName>
        <fullName evidence="3">Uracil-DNA glycosylase-like domain-containing protein</fullName>
    </recommendedName>
</protein>
<dbReference type="RefSeq" id="WP_089098227.1">
    <property type="nucleotide sequence ID" value="NZ_NDYL01000002.1"/>
</dbReference>
<reference evidence="1 2" key="1">
    <citation type="submission" date="2017-04" db="EMBL/GenBank/DDBJ databases">
        <title>The genome sequence of Parageobacillus galactosidasius DSM 18751.</title>
        <authorList>
            <person name="Ramaloko W.T."/>
            <person name="Koen N."/>
            <person name="Polliack S."/>
            <person name="Aliyu H."/>
            <person name="Lebre P."/>
            <person name="Mohr T."/>
            <person name="Oswald F."/>
            <person name="Zwick M."/>
            <person name="Neumann A."/>
            <person name="Syldatk C."/>
            <person name="Cowan D."/>
            <person name="De Maayer P."/>
        </authorList>
    </citation>
    <scope>NUCLEOTIDE SEQUENCE [LARGE SCALE GENOMIC DNA]</scope>
    <source>
        <strain evidence="1 2">DSM 18751</strain>
    </source>
</reference>